<dbReference type="RefSeq" id="WP_349111362.1">
    <property type="nucleotide sequence ID" value="NZ_JBBNIN010000044.1"/>
</dbReference>
<dbReference type="EMBL" id="JBBNIN010000044">
    <property type="protein sequence ID" value="MEQ2712105.1"/>
    <property type="molecule type" value="Genomic_DNA"/>
</dbReference>
<dbReference type="InterPro" id="IPR002711">
    <property type="entry name" value="HNH"/>
</dbReference>
<dbReference type="Proteomes" id="UP001482154">
    <property type="component" value="Unassembled WGS sequence"/>
</dbReference>
<evidence type="ECO:0000313" key="3">
    <source>
        <dbReference type="Proteomes" id="UP001482154"/>
    </source>
</evidence>
<accession>A0ABV1IY05</accession>
<dbReference type="Gene3D" id="1.10.30.50">
    <property type="match status" value="1"/>
</dbReference>
<protein>
    <submittedName>
        <fullName evidence="2">HNH endonuclease</fullName>
    </submittedName>
</protein>
<dbReference type="SMART" id="SM00507">
    <property type="entry name" value="HNHc"/>
    <property type="match status" value="1"/>
</dbReference>
<dbReference type="Pfam" id="PF01844">
    <property type="entry name" value="HNH"/>
    <property type="match status" value="1"/>
</dbReference>
<organism evidence="2 3">
    <name type="scientific">Anaerostipes amylophilus</name>
    <dbReference type="NCBI Taxonomy" id="2981779"/>
    <lineage>
        <taxon>Bacteria</taxon>
        <taxon>Bacillati</taxon>
        <taxon>Bacillota</taxon>
        <taxon>Clostridia</taxon>
        <taxon>Lachnospirales</taxon>
        <taxon>Lachnospiraceae</taxon>
        <taxon>Anaerostipes</taxon>
    </lineage>
</organism>
<feature type="domain" description="HNH nuclease" evidence="1">
    <location>
        <begin position="30"/>
        <end position="89"/>
    </location>
</feature>
<evidence type="ECO:0000259" key="1">
    <source>
        <dbReference type="SMART" id="SM00507"/>
    </source>
</evidence>
<gene>
    <name evidence="2" type="ORF">AAAU51_13205</name>
</gene>
<dbReference type="InterPro" id="IPR003615">
    <property type="entry name" value="HNH_nuc"/>
</dbReference>
<evidence type="ECO:0000313" key="2">
    <source>
        <dbReference type="EMBL" id="MEQ2712105.1"/>
    </source>
</evidence>
<reference evidence="2 3" key="1">
    <citation type="submission" date="2024-04" db="EMBL/GenBank/DDBJ databases">
        <title>Human intestinal bacterial collection.</title>
        <authorList>
            <person name="Pauvert C."/>
            <person name="Hitch T.C.A."/>
            <person name="Clavel T."/>
        </authorList>
    </citation>
    <scope>NUCLEOTIDE SEQUENCE [LARGE SCALE GENOMIC DNA]</scope>
    <source>
        <strain evidence="2 3">CLA-AA-H249</strain>
    </source>
</reference>
<keyword evidence="2" id="KW-0378">Hydrolase</keyword>
<dbReference type="CDD" id="cd00085">
    <property type="entry name" value="HNHc"/>
    <property type="match status" value="1"/>
</dbReference>
<name>A0ABV1IY05_9FIRM</name>
<keyword evidence="3" id="KW-1185">Reference proteome</keyword>
<keyword evidence="2" id="KW-0255">Endonuclease</keyword>
<proteinExistence type="predicted"/>
<keyword evidence="2" id="KW-0540">Nuclease</keyword>
<comment type="caution">
    <text evidence="2">The sequence shown here is derived from an EMBL/GenBank/DDBJ whole genome shotgun (WGS) entry which is preliminary data.</text>
</comment>
<dbReference type="GO" id="GO:0004519">
    <property type="term" value="F:endonuclease activity"/>
    <property type="evidence" value="ECO:0007669"/>
    <property type="project" value="UniProtKB-KW"/>
</dbReference>
<sequence>MKKNEMVELNISRAVKYHSLLTKSYTRNSHIREYTKKRAKGICQLCEKEAPFYDLNGQPFLEVYHIKRLVDGGSDSVGNTVALCPNCHRKMHILNLLEDVEKLLSIDYSQY</sequence>